<proteinExistence type="predicted"/>
<name>A0A6C0K6U9_9ZZZZ</name>
<reference evidence="1" key="1">
    <citation type="journal article" date="2020" name="Nature">
        <title>Giant virus diversity and host interactions through global metagenomics.</title>
        <authorList>
            <person name="Schulz F."/>
            <person name="Roux S."/>
            <person name="Paez-Espino D."/>
            <person name="Jungbluth S."/>
            <person name="Walsh D.A."/>
            <person name="Denef V.J."/>
            <person name="McMahon K.D."/>
            <person name="Konstantinidis K.T."/>
            <person name="Eloe-Fadrosh E.A."/>
            <person name="Kyrpides N.C."/>
            <person name="Woyke T."/>
        </authorList>
    </citation>
    <scope>NUCLEOTIDE SEQUENCE</scope>
    <source>
        <strain evidence="1">GVMAG-S-1101178-73</strain>
    </source>
</reference>
<dbReference type="AlphaFoldDB" id="A0A6C0K6U9"/>
<accession>A0A6C0K6U9</accession>
<sequence length="37" mass="4551">MNYNIFITMVIFRKNKNILNKDIRIFSSIYREASRQI</sequence>
<evidence type="ECO:0000313" key="1">
    <source>
        <dbReference type="EMBL" id="QHU13772.1"/>
    </source>
</evidence>
<dbReference type="EMBL" id="MN740825">
    <property type="protein sequence ID" value="QHU13772.1"/>
    <property type="molecule type" value="Genomic_DNA"/>
</dbReference>
<organism evidence="1">
    <name type="scientific">viral metagenome</name>
    <dbReference type="NCBI Taxonomy" id="1070528"/>
    <lineage>
        <taxon>unclassified sequences</taxon>
        <taxon>metagenomes</taxon>
        <taxon>organismal metagenomes</taxon>
    </lineage>
</organism>
<protein>
    <submittedName>
        <fullName evidence="1">Uncharacterized protein</fullName>
    </submittedName>
</protein>